<protein>
    <submittedName>
        <fullName evidence="1">Uncharacterized protein</fullName>
    </submittedName>
</protein>
<dbReference type="SUPFAM" id="SSF50923">
    <property type="entry name" value="Hemopexin-like domain"/>
    <property type="match status" value="1"/>
</dbReference>
<evidence type="ECO:0000313" key="1">
    <source>
        <dbReference type="EMBL" id="PJA46783.1"/>
    </source>
</evidence>
<evidence type="ECO:0000313" key="2">
    <source>
        <dbReference type="Proteomes" id="UP000229749"/>
    </source>
</evidence>
<proteinExistence type="predicted"/>
<name>A0A2M7XFY3_9BACT</name>
<gene>
    <name evidence="1" type="ORF">CO172_03530</name>
</gene>
<dbReference type="AlphaFoldDB" id="A0A2M7XFY3"/>
<organism evidence="1 2">
    <name type="scientific">Candidatus Uhrbacteria bacterium CG_4_9_14_3_um_filter_36_7</name>
    <dbReference type="NCBI Taxonomy" id="1975033"/>
    <lineage>
        <taxon>Bacteria</taxon>
        <taxon>Candidatus Uhriibacteriota</taxon>
    </lineage>
</organism>
<dbReference type="Proteomes" id="UP000229749">
    <property type="component" value="Unassembled WGS sequence"/>
</dbReference>
<accession>A0A2M7XFY3</accession>
<sequence>MSKKQPVFLFLGGTFFLFAFFMSLPSFWSFSVQANTNDWQPIKSQSAWTYDGYKVERLSNELRNFHLYQLGEQSIFASEQSLCGKEPCEAVDWFFVKNGLYKKINDVPARLLSLGHFEKSNQRFVSIEPAQEEINRYVVYEYNKETGEKERLLEDTLFFQAVSDLDVFIDEQDNIFFNQEFEYQQDTNYKQSVVYVWDSSRHEADVVLPERMRRREEIQDVQNGLVLVKMVFDKGQQQLWLYDAKYSRAHAIADTWTEEPGSIEGAHFRSDGSIEFFQYFKHYLYDPLIDTAPRLQENQYLSWYRPVRDAVQIKNDRMVWLDLEDTLYLSDENGVVKIGTAIDGEFSLQENSLYYRTISGSTGYEFATGETKEIPFMVTDKFSDRLVGINEQGRIYYLNLSSQKLIEMGYGEEPYLADENHLYWKGQDGFWYEGTILLSSKNQIASARILEDRQTGQMNLLINETTWYTLPDEDPRILKSWFGLEYMPADLVHASSLQEYSYGGLAPFAPGTRLKLVGDKKVYLVGSDGWLYWMTSESVARAILADEWNQDIIEITQEDLTKLQFGSPLISEADAQNI</sequence>
<dbReference type="EMBL" id="PFWS01000054">
    <property type="protein sequence ID" value="PJA46783.1"/>
    <property type="molecule type" value="Genomic_DNA"/>
</dbReference>
<dbReference type="InterPro" id="IPR036375">
    <property type="entry name" value="Hemopexin-like_dom_sf"/>
</dbReference>
<comment type="caution">
    <text evidence="1">The sequence shown here is derived from an EMBL/GenBank/DDBJ whole genome shotgun (WGS) entry which is preliminary data.</text>
</comment>
<reference evidence="2" key="1">
    <citation type="submission" date="2017-09" db="EMBL/GenBank/DDBJ databases">
        <title>Depth-based differentiation of microbial function through sediment-hosted aquifers and enrichment of novel symbionts in the deep terrestrial subsurface.</title>
        <authorList>
            <person name="Probst A.J."/>
            <person name="Ladd B."/>
            <person name="Jarett J.K."/>
            <person name="Geller-Mcgrath D.E."/>
            <person name="Sieber C.M.K."/>
            <person name="Emerson J.B."/>
            <person name="Anantharaman K."/>
            <person name="Thomas B.C."/>
            <person name="Malmstrom R."/>
            <person name="Stieglmeier M."/>
            <person name="Klingl A."/>
            <person name="Woyke T."/>
            <person name="Ryan C.M."/>
            <person name="Banfield J.F."/>
        </authorList>
    </citation>
    <scope>NUCLEOTIDE SEQUENCE [LARGE SCALE GENOMIC DNA]</scope>
</reference>